<protein>
    <submittedName>
        <fullName evidence="1">Uncharacterized protein</fullName>
    </submittedName>
</protein>
<reference evidence="1 5" key="2">
    <citation type="journal article" date="2019" name="Nat. Med.">
        <title>A library of human gut bacterial isolates paired with longitudinal multiomics data enables mechanistic microbiome research.</title>
        <authorList>
            <person name="Poyet M."/>
            <person name="Groussin M."/>
            <person name="Gibbons S.M."/>
            <person name="Avila-Pacheco J."/>
            <person name="Jiang X."/>
            <person name="Kearney S.M."/>
            <person name="Perrotta A.R."/>
            <person name="Berdy B."/>
            <person name="Zhao S."/>
            <person name="Lieberman T.D."/>
            <person name="Swanson P.K."/>
            <person name="Smith M."/>
            <person name="Roesemann S."/>
            <person name="Alexander J.E."/>
            <person name="Rich S.A."/>
            <person name="Livny J."/>
            <person name="Vlamakis H."/>
            <person name="Clish C."/>
            <person name="Bullock K."/>
            <person name="Deik A."/>
            <person name="Scott J."/>
            <person name="Pierce K.A."/>
            <person name="Xavier R.J."/>
            <person name="Alm E.J."/>
        </authorList>
    </citation>
    <scope>NUCLEOTIDE SEQUENCE [LARGE SCALE GENOMIC DNA]</scope>
    <source>
        <strain evidence="1 5">BIOML-A11</strain>
    </source>
</reference>
<comment type="caution">
    <text evidence="1">The sequence shown here is derived from an EMBL/GenBank/DDBJ whole genome shotgun (WGS) entry which is preliminary data.</text>
</comment>
<dbReference type="Proteomes" id="UP000260759">
    <property type="component" value="Unassembled WGS sequence"/>
</dbReference>
<proteinExistence type="predicted"/>
<keyword evidence="6" id="KW-1185">Reference proteome</keyword>
<dbReference type="EMBL" id="JAFBJK010000002">
    <property type="protein sequence ID" value="MBT8724956.1"/>
    <property type="molecule type" value="Genomic_DNA"/>
</dbReference>
<evidence type="ECO:0000313" key="3">
    <source>
        <dbReference type="EMBL" id="RGN95067.1"/>
    </source>
</evidence>
<evidence type="ECO:0000313" key="4">
    <source>
        <dbReference type="Proteomes" id="UP000260759"/>
    </source>
</evidence>
<dbReference type="Proteomes" id="UP000466952">
    <property type="component" value="Unassembled WGS sequence"/>
</dbReference>
<evidence type="ECO:0000313" key="2">
    <source>
        <dbReference type="EMBL" id="MBT8724956.1"/>
    </source>
</evidence>
<gene>
    <name evidence="3" type="ORF">DXB37_07825</name>
    <name evidence="1" type="ORF">GAP55_04010</name>
    <name evidence="2" type="ORF">JQN06_02055</name>
</gene>
<evidence type="ECO:0000313" key="5">
    <source>
        <dbReference type="Proteomes" id="UP000466952"/>
    </source>
</evidence>
<reference evidence="3 4" key="1">
    <citation type="submission" date="2018-08" db="EMBL/GenBank/DDBJ databases">
        <title>A genome reference for cultivated species of the human gut microbiota.</title>
        <authorList>
            <person name="Zou Y."/>
            <person name="Xue W."/>
            <person name="Luo G."/>
        </authorList>
    </citation>
    <scope>NUCLEOTIDE SEQUENCE [LARGE SCALE GENOMIC DNA]</scope>
    <source>
        <strain evidence="3 4">OM03-4</strain>
    </source>
</reference>
<evidence type="ECO:0000313" key="1">
    <source>
        <dbReference type="EMBL" id="KAB4215544.1"/>
    </source>
</evidence>
<reference evidence="2 6" key="3">
    <citation type="submission" date="2020-12" db="EMBL/GenBank/DDBJ databases">
        <title>Microorganisms.</title>
        <authorList>
            <person name="Matos J."/>
            <person name="Faleiro L."/>
            <person name="Duarte I."/>
        </authorList>
    </citation>
    <scope>NUCLEOTIDE SEQUENCE [LARGE SCALE GENOMIC DNA]</scope>
    <source>
        <strain evidence="2 6">PtFD3Pch2</strain>
    </source>
</reference>
<name>A0A139K9Z3_BACUN</name>
<dbReference type="AlphaFoldDB" id="A0A139K9Z3"/>
<dbReference type="Proteomes" id="UP001196342">
    <property type="component" value="Unassembled WGS sequence"/>
</dbReference>
<dbReference type="RefSeq" id="WP_004293676.1">
    <property type="nucleotide sequence ID" value="NZ_CACRTC010000002.1"/>
</dbReference>
<sequence length="168" mass="19182">MITVKVLLGKDTVSIYRKTGDISSVESTAESGGYVITRHFETEAEYKAYAMAVEDLDGHEDWQMLTPAVTPEAPFRKGEFVRLTDDAIKRIRESFGDGPADYRKEMILEVIAWCRYEGTWIIEVRDIREDDTQEFDAVFLRPLTARDLVAISAPRHPLSTAIYPIHIR</sequence>
<dbReference type="EMBL" id="WCTR01000002">
    <property type="protein sequence ID" value="KAB4215544.1"/>
    <property type="molecule type" value="Genomic_DNA"/>
</dbReference>
<accession>A0A139K9Z3</accession>
<organism evidence="1 5">
    <name type="scientific">Bacteroides uniformis</name>
    <dbReference type="NCBI Taxonomy" id="820"/>
    <lineage>
        <taxon>Bacteria</taxon>
        <taxon>Pseudomonadati</taxon>
        <taxon>Bacteroidota</taxon>
        <taxon>Bacteroidia</taxon>
        <taxon>Bacteroidales</taxon>
        <taxon>Bacteroidaceae</taxon>
        <taxon>Bacteroides</taxon>
    </lineage>
</organism>
<evidence type="ECO:0000313" key="6">
    <source>
        <dbReference type="Proteomes" id="UP001196342"/>
    </source>
</evidence>
<dbReference type="EMBL" id="QSVA01000005">
    <property type="protein sequence ID" value="RGN95067.1"/>
    <property type="molecule type" value="Genomic_DNA"/>
</dbReference>